<evidence type="ECO:0000313" key="1">
    <source>
        <dbReference type="EMBL" id="GES98742.1"/>
    </source>
</evidence>
<accession>A0A8H3M129</accession>
<reference evidence="1" key="1">
    <citation type="submission" date="2019-10" db="EMBL/GenBank/DDBJ databases">
        <title>Conservation and host-specific expression of non-tandemly repeated heterogenous ribosome RNA gene in arbuscular mycorrhizal fungi.</title>
        <authorList>
            <person name="Maeda T."/>
            <person name="Kobayashi Y."/>
            <person name="Nakagawa T."/>
            <person name="Ezawa T."/>
            <person name="Yamaguchi K."/>
            <person name="Bino T."/>
            <person name="Nishimoto Y."/>
            <person name="Shigenobu S."/>
            <person name="Kawaguchi M."/>
        </authorList>
    </citation>
    <scope>NUCLEOTIDE SEQUENCE</scope>
    <source>
        <strain evidence="1">HR1</strain>
    </source>
</reference>
<protein>
    <submittedName>
        <fullName evidence="1">Uncharacterized protein</fullName>
    </submittedName>
</protein>
<dbReference type="EMBL" id="BLAL01000274">
    <property type="protein sequence ID" value="GES98742.1"/>
    <property type="molecule type" value="Genomic_DNA"/>
</dbReference>
<dbReference type="AlphaFoldDB" id="A0A8H3M129"/>
<evidence type="ECO:0000313" key="2">
    <source>
        <dbReference type="Proteomes" id="UP000615446"/>
    </source>
</evidence>
<gene>
    <name evidence="1" type="ORF">RCL2_002527700</name>
</gene>
<dbReference type="Proteomes" id="UP000615446">
    <property type="component" value="Unassembled WGS sequence"/>
</dbReference>
<comment type="caution">
    <text evidence="1">The sequence shown here is derived from an EMBL/GenBank/DDBJ whole genome shotgun (WGS) entry which is preliminary data.</text>
</comment>
<proteinExistence type="predicted"/>
<name>A0A8H3M129_9GLOM</name>
<organism evidence="1 2">
    <name type="scientific">Rhizophagus clarus</name>
    <dbReference type="NCBI Taxonomy" id="94130"/>
    <lineage>
        <taxon>Eukaryota</taxon>
        <taxon>Fungi</taxon>
        <taxon>Fungi incertae sedis</taxon>
        <taxon>Mucoromycota</taxon>
        <taxon>Glomeromycotina</taxon>
        <taxon>Glomeromycetes</taxon>
        <taxon>Glomerales</taxon>
        <taxon>Glomeraceae</taxon>
        <taxon>Rhizophagus</taxon>
    </lineage>
</organism>
<sequence length="119" mass="13591">MGCYQVVNGWITSDDKLDSSHFGHELFNDQTLMVEHWIHNINDDSISPSIQAPVLIHCSGCKLKDIQSRSKRKMANNRCLLFIDKESTIDVKAQSIQDAYILDSSIFEYIAMIENRVNS</sequence>